<feature type="region of interest" description="Disordered" evidence="1">
    <location>
        <begin position="283"/>
        <end position="361"/>
    </location>
</feature>
<comment type="caution">
    <text evidence="2">The sequence shown here is derived from an EMBL/GenBank/DDBJ whole genome shotgun (WGS) entry which is preliminary data.</text>
</comment>
<feature type="compositionally biased region" description="Low complexity" evidence="1">
    <location>
        <begin position="524"/>
        <end position="538"/>
    </location>
</feature>
<accession>A0AAE0GZD5</accession>
<feature type="region of interest" description="Disordered" evidence="1">
    <location>
        <begin position="588"/>
        <end position="690"/>
    </location>
</feature>
<reference evidence="2 3" key="1">
    <citation type="journal article" date="2015" name="Genome Biol. Evol.">
        <title>Comparative Genomics of a Bacterivorous Green Alga Reveals Evolutionary Causalities and Consequences of Phago-Mixotrophic Mode of Nutrition.</title>
        <authorList>
            <person name="Burns J.A."/>
            <person name="Paasch A."/>
            <person name="Narechania A."/>
            <person name="Kim E."/>
        </authorList>
    </citation>
    <scope>NUCLEOTIDE SEQUENCE [LARGE SCALE GENOMIC DNA]</scope>
    <source>
        <strain evidence="2 3">PLY_AMNH</strain>
    </source>
</reference>
<feature type="compositionally biased region" description="Basic and acidic residues" evidence="1">
    <location>
        <begin position="419"/>
        <end position="443"/>
    </location>
</feature>
<feature type="compositionally biased region" description="Low complexity" evidence="1">
    <location>
        <begin position="400"/>
        <end position="411"/>
    </location>
</feature>
<proteinExistence type="predicted"/>
<dbReference type="Proteomes" id="UP001190700">
    <property type="component" value="Unassembled WGS sequence"/>
</dbReference>
<sequence length="770" mass="83126">MNSADSADPPPPRFELDGGISGHIVQEEIPDSQDEGCVSDSQDEDSAEELQITQTQSHTDLLPQQKRRRFDPPRLSQSQDDTTHTTQSDSVPVTPSLDLFPSTPLAPLRAQQVAELKSCTKAPVTPPSVLCWTASSAATSSSRGTPHSERRVEVGPLPPAQVGTAAELRHDSRTELGASQYVGTDSASSQPAVKLLSHFLSTQRNYPPAAALSEVQLNVKVLAPEDSFLEGSTPAKAVPFSKADDGILDKAGHAKKDFLADQRALETLGLNCPSFVQNKCVTENPSPARKRASVDDVRPAVVQSSSAGRARQPAGEEEILASDDAVIESGKRPQSLHTSQEIPRNDSRAAGTQPTAQEAHPPAKAWVEELLLAEQRSPAALEALPEARVNERQLAEEQEPAAPEPEASAKPQADEWPSAEERLPAERKVEVPDWAPVEERVPAERVALPHARGEEGPPVPAERLPHARGEEGPPVEEQAPAECEGEALPHARGEEWPPVEEQAPAECEGEALPHARGEEWPPVEEQAPAECEGEAPAGTWGADRPTMERGELVPLEAMLETLDGDLKLSEAWVRAARETEGLVKTGHEEWLQREKESVEEQLRAAQEAMVEARSKERPMPEDPRPFFTEQATDEKSSKAPDEARSQEEGREPAAGEAETPARNPADERPPAEEEEPDAGNDGQLPSEDVGDAAVRRAAIRVSKELRSLMPFSWDSRVNCPAHPLTTSVALLLLNPFGSLVQHPVASRCVAPPAPFLLRCPIFASPTPSAP</sequence>
<evidence type="ECO:0000313" key="3">
    <source>
        <dbReference type="Proteomes" id="UP001190700"/>
    </source>
</evidence>
<feature type="compositionally biased region" description="Low complexity" evidence="1">
    <location>
        <begin position="654"/>
        <end position="663"/>
    </location>
</feature>
<evidence type="ECO:0000256" key="1">
    <source>
        <dbReference type="SAM" id="MobiDB-lite"/>
    </source>
</evidence>
<keyword evidence="3" id="KW-1185">Reference proteome</keyword>
<gene>
    <name evidence="2" type="ORF">CYMTET_6257</name>
</gene>
<evidence type="ECO:0000313" key="2">
    <source>
        <dbReference type="EMBL" id="KAK3286176.1"/>
    </source>
</evidence>
<protein>
    <submittedName>
        <fullName evidence="2">Uncharacterized protein</fullName>
    </submittedName>
</protein>
<organism evidence="2 3">
    <name type="scientific">Cymbomonas tetramitiformis</name>
    <dbReference type="NCBI Taxonomy" id="36881"/>
    <lineage>
        <taxon>Eukaryota</taxon>
        <taxon>Viridiplantae</taxon>
        <taxon>Chlorophyta</taxon>
        <taxon>Pyramimonadophyceae</taxon>
        <taxon>Pyramimonadales</taxon>
        <taxon>Pyramimonadaceae</taxon>
        <taxon>Cymbomonas</taxon>
    </lineage>
</organism>
<feature type="compositionally biased region" description="Low complexity" evidence="1">
    <location>
        <begin position="76"/>
        <end position="90"/>
    </location>
</feature>
<feature type="region of interest" description="Disordered" evidence="1">
    <location>
        <begin position="391"/>
        <end position="545"/>
    </location>
</feature>
<feature type="compositionally biased region" description="Basic and acidic residues" evidence="1">
    <location>
        <begin position="632"/>
        <end position="653"/>
    </location>
</feature>
<feature type="compositionally biased region" description="Basic and acidic residues" evidence="1">
    <location>
        <begin position="610"/>
        <end position="624"/>
    </location>
</feature>
<feature type="compositionally biased region" description="Basic and acidic residues" evidence="1">
    <location>
        <begin position="588"/>
        <end position="602"/>
    </location>
</feature>
<feature type="region of interest" description="Disordered" evidence="1">
    <location>
        <begin position="1"/>
        <end position="98"/>
    </location>
</feature>
<dbReference type="AlphaFoldDB" id="A0AAE0GZD5"/>
<feature type="region of interest" description="Disordered" evidence="1">
    <location>
        <begin position="137"/>
        <end position="157"/>
    </location>
</feature>
<name>A0AAE0GZD5_9CHLO</name>
<dbReference type="EMBL" id="LGRX02001431">
    <property type="protein sequence ID" value="KAK3286176.1"/>
    <property type="molecule type" value="Genomic_DNA"/>
</dbReference>